<dbReference type="Proteomes" id="UP000815325">
    <property type="component" value="Unassembled WGS sequence"/>
</dbReference>
<reference evidence="2" key="1">
    <citation type="submission" date="2017-08" db="EMBL/GenBank/DDBJ databases">
        <authorList>
            <person name="Polle J.E."/>
            <person name="Barry K."/>
            <person name="Cushman J."/>
            <person name="Schmutz J."/>
            <person name="Tran D."/>
            <person name="Hathwaick L.T."/>
            <person name="Yim W.C."/>
            <person name="Jenkins J."/>
            <person name="Mckie-Krisberg Z.M."/>
            <person name="Prochnik S."/>
            <person name="Lindquist E."/>
            <person name="Dockter R.B."/>
            <person name="Adam C."/>
            <person name="Molina H."/>
            <person name="Bunkerborg J."/>
            <person name="Jin E."/>
            <person name="Buchheim M."/>
            <person name="Magnuson J."/>
        </authorList>
    </citation>
    <scope>NUCLEOTIDE SEQUENCE</scope>
    <source>
        <strain evidence="2">CCAP 19/18</strain>
    </source>
</reference>
<sequence>MQVKTLHHGPLLTPSLPRQRPHSAVKHLHLPALLHPVPKAAAGPAGSASPGSGGDPNSPFHTIASVGKEHDQAKHEPASQGEPEQKGLIQRLKHWMRDGKMQREKTASC</sequence>
<proteinExistence type="predicted"/>
<evidence type="ECO:0008006" key="4">
    <source>
        <dbReference type="Google" id="ProtNLM"/>
    </source>
</evidence>
<feature type="region of interest" description="Disordered" evidence="1">
    <location>
        <begin position="1"/>
        <end position="109"/>
    </location>
</feature>
<protein>
    <recommendedName>
        <fullName evidence="4">Encoded protein</fullName>
    </recommendedName>
</protein>
<feature type="compositionally biased region" description="Basic and acidic residues" evidence="1">
    <location>
        <begin position="67"/>
        <end position="77"/>
    </location>
</feature>
<feature type="compositionally biased region" description="Basic residues" evidence="1">
    <location>
        <begin position="19"/>
        <end position="29"/>
    </location>
</feature>
<dbReference type="EMBL" id="MU070812">
    <property type="protein sequence ID" value="KAF5826606.1"/>
    <property type="molecule type" value="Genomic_DNA"/>
</dbReference>
<evidence type="ECO:0000313" key="3">
    <source>
        <dbReference type="Proteomes" id="UP000815325"/>
    </source>
</evidence>
<gene>
    <name evidence="2" type="ORF">DUNSADRAFT_2549</name>
</gene>
<evidence type="ECO:0000313" key="2">
    <source>
        <dbReference type="EMBL" id="KAF5826606.1"/>
    </source>
</evidence>
<feature type="compositionally biased region" description="Low complexity" evidence="1">
    <location>
        <begin position="30"/>
        <end position="59"/>
    </location>
</feature>
<feature type="compositionally biased region" description="Basic and acidic residues" evidence="1">
    <location>
        <begin position="95"/>
        <end position="109"/>
    </location>
</feature>
<comment type="caution">
    <text evidence="2">The sequence shown here is derived from an EMBL/GenBank/DDBJ whole genome shotgun (WGS) entry which is preliminary data.</text>
</comment>
<organism evidence="2 3">
    <name type="scientific">Dunaliella salina</name>
    <name type="common">Green alga</name>
    <name type="synonym">Protococcus salinus</name>
    <dbReference type="NCBI Taxonomy" id="3046"/>
    <lineage>
        <taxon>Eukaryota</taxon>
        <taxon>Viridiplantae</taxon>
        <taxon>Chlorophyta</taxon>
        <taxon>core chlorophytes</taxon>
        <taxon>Chlorophyceae</taxon>
        <taxon>CS clade</taxon>
        <taxon>Chlamydomonadales</taxon>
        <taxon>Dunaliellaceae</taxon>
        <taxon>Dunaliella</taxon>
    </lineage>
</organism>
<keyword evidence="3" id="KW-1185">Reference proteome</keyword>
<evidence type="ECO:0000256" key="1">
    <source>
        <dbReference type="SAM" id="MobiDB-lite"/>
    </source>
</evidence>
<accession>A0ABQ7FW63</accession>
<name>A0ABQ7FW63_DUNSA</name>